<keyword evidence="4" id="KW-1185">Reference proteome</keyword>
<protein>
    <submittedName>
        <fullName evidence="3">PDZ domain-containing protein</fullName>
    </submittedName>
</protein>
<sequence length="379" mass="43051">MIWRKDKLWSVWEDPLSFLTKWFSTFIHPAFWLGTGMIVVYVWVRRRYELKTFHSVLEPKWALLLRTTCWSLIVGLAGSLCLSGGRWEIQPGDWFMVWSLTLLLSVFGLRFACLAYSAGMLCLVHYCVTETTWLDPFPVPEMVYAFPARDWLWLIAASHWLEWALIRLDGENGAYPVQVNQVSGFMLKKGWPVPLLLSGPNGWIPLPVFLSFARMNLSGMLKKQKRQTSTFTFLYAVILSLGLAFLEGWESGGWIMAVLAVLGHEGIYLGTKWMEKRSTPYFVSNHQGVKVLAVIPDSPAEAMGLRTGDVIQRCNGRPVRSMEELTRVAETATHCKLAVLDEHQNLHITQKTLFEDDPADLGVIPALPADEKTRVRSTS</sequence>
<dbReference type="SUPFAM" id="SSF50156">
    <property type="entry name" value="PDZ domain-like"/>
    <property type="match status" value="1"/>
</dbReference>
<keyword evidence="1" id="KW-0812">Transmembrane</keyword>
<keyword evidence="1" id="KW-0472">Membrane</keyword>
<feature type="transmembrane region" description="Helical" evidence="1">
    <location>
        <begin position="22"/>
        <end position="43"/>
    </location>
</feature>
<feature type="transmembrane region" description="Helical" evidence="1">
    <location>
        <begin position="228"/>
        <end position="246"/>
    </location>
</feature>
<dbReference type="EMBL" id="JAECVU010000002">
    <property type="protein sequence ID" value="MBH8588208.1"/>
    <property type="molecule type" value="Genomic_DNA"/>
</dbReference>
<dbReference type="Gene3D" id="2.30.42.10">
    <property type="match status" value="1"/>
</dbReference>
<evidence type="ECO:0000313" key="4">
    <source>
        <dbReference type="Proteomes" id="UP000641910"/>
    </source>
</evidence>
<dbReference type="Pfam" id="PF17820">
    <property type="entry name" value="PDZ_6"/>
    <property type="match status" value="1"/>
</dbReference>
<name>A0ABS0QG25_THEVU</name>
<organism evidence="3 4">
    <name type="scientific">Thermoactinomyces vulgaris</name>
    <dbReference type="NCBI Taxonomy" id="2026"/>
    <lineage>
        <taxon>Bacteria</taxon>
        <taxon>Bacillati</taxon>
        <taxon>Bacillota</taxon>
        <taxon>Bacilli</taxon>
        <taxon>Bacillales</taxon>
        <taxon>Thermoactinomycetaceae</taxon>
        <taxon>Thermoactinomyces</taxon>
    </lineage>
</organism>
<dbReference type="InterPro" id="IPR041489">
    <property type="entry name" value="PDZ_6"/>
</dbReference>
<evidence type="ECO:0000256" key="1">
    <source>
        <dbReference type="SAM" id="Phobius"/>
    </source>
</evidence>
<dbReference type="PROSITE" id="PS50106">
    <property type="entry name" value="PDZ"/>
    <property type="match status" value="1"/>
</dbReference>
<evidence type="ECO:0000313" key="3">
    <source>
        <dbReference type="EMBL" id="MBH8588208.1"/>
    </source>
</evidence>
<dbReference type="InterPro" id="IPR036034">
    <property type="entry name" value="PDZ_sf"/>
</dbReference>
<dbReference type="InterPro" id="IPR001478">
    <property type="entry name" value="PDZ"/>
</dbReference>
<feature type="domain" description="PDZ" evidence="2">
    <location>
        <begin position="257"/>
        <end position="322"/>
    </location>
</feature>
<dbReference type="Proteomes" id="UP000641910">
    <property type="component" value="Unassembled WGS sequence"/>
</dbReference>
<reference evidence="3 4" key="1">
    <citation type="submission" date="2020-12" db="EMBL/GenBank/DDBJ databases">
        <title>WGS of Thermoactinomyces spp.</title>
        <authorList>
            <person name="Cheng K."/>
        </authorList>
    </citation>
    <scope>NUCLEOTIDE SEQUENCE [LARGE SCALE GENOMIC DNA]</scope>
    <source>
        <strain evidence="4">CICC 10650\ACCC 41061</strain>
    </source>
</reference>
<evidence type="ECO:0000259" key="2">
    <source>
        <dbReference type="PROSITE" id="PS50106"/>
    </source>
</evidence>
<dbReference type="RefSeq" id="WP_165489724.1">
    <property type="nucleotide sequence ID" value="NZ_CP039710.1"/>
</dbReference>
<gene>
    <name evidence="3" type="ORF">I8U22_05140</name>
</gene>
<accession>A0ABS0QG25</accession>
<comment type="caution">
    <text evidence="3">The sequence shown here is derived from an EMBL/GenBank/DDBJ whole genome shotgun (WGS) entry which is preliminary data.</text>
</comment>
<proteinExistence type="predicted"/>
<keyword evidence="1" id="KW-1133">Transmembrane helix</keyword>
<dbReference type="SMART" id="SM00228">
    <property type="entry name" value="PDZ"/>
    <property type="match status" value="1"/>
</dbReference>